<dbReference type="GO" id="GO:0009313">
    <property type="term" value="P:oligosaccharide catabolic process"/>
    <property type="evidence" value="ECO:0007669"/>
    <property type="project" value="TreeGrafter"/>
</dbReference>
<keyword evidence="2" id="KW-0378">Hydrolase</keyword>
<dbReference type="InterPro" id="IPR013780">
    <property type="entry name" value="Glyco_hydro_b"/>
</dbReference>
<sequence>MQTVEWWQNAVIYQIVPWSFLDTDGDGRGNLYGIIEKLDYISALGVDAIWLTPIYESPMDDLGYDITDMTDIDPVIGDLDVFDKLLALTHARGLRMVVDQVWGHTSDRHFWFLESRESRDNPKADWYVWADPKPDGSPPNNWLSAFNGASAWAWEPKREQYFLFHFLRSQPKLNWDNPEVVDAILQRAKFWLDRGVDGFRIDAPNFFIHDPELRDEPMRPEGSPHPDGIDPENPMAKMMFKYSFCRPEALDALNPIRELVNQYPDTVTLAEVTLCEDSIALSSEYVQGEGRSHLAYNSALLVEEPISATLMRRTLEKVDKYFTDGGNCWVVGNHDYGRLRSRWLGQDATGTPYPETFYHQAAAMLVTMPGALCLYQGDELGLTEARIPEDISVNQIQDPFGKALYPDVVGRDGSRTPMPWQATAVSAGFSTHEDTWLPIPDVHRSRAVDAQTQDPSSLLNTWRRLLHWRKHQPALMQGDCEILDTDEPVFAFIREAPQQRLLCIFNLSPDTAHFDLHEDWLPCITATGAKPAAKRNDGMLRLRGYGYFFGNLTPPTQLTSSSEPAEATAADASQSQSTAANEAEAHPNGAGAGAEADLLPVGHRSATASRQNKE</sequence>
<dbReference type="FunFam" id="3.90.400.10:FF:000002">
    <property type="entry name" value="Sucrose isomerase"/>
    <property type="match status" value="1"/>
</dbReference>
<accession>A0A4Q7E8R6</accession>
<evidence type="ECO:0000256" key="3">
    <source>
        <dbReference type="ARBA" id="ARBA00023295"/>
    </source>
</evidence>
<keyword evidence="3" id="KW-0326">Glycosidase</keyword>
<comment type="caution">
    <text evidence="6">The sequence shown here is derived from an EMBL/GenBank/DDBJ whole genome shotgun (WGS) entry which is preliminary data.</text>
</comment>
<dbReference type="Gene3D" id="2.60.40.1180">
    <property type="entry name" value="Golgi alpha-mannosidase II"/>
    <property type="match status" value="1"/>
</dbReference>
<dbReference type="Gene3D" id="3.20.20.80">
    <property type="entry name" value="Glycosidases"/>
    <property type="match status" value="2"/>
</dbReference>
<dbReference type="PANTHER" id="PTHR10357">
    <property type="entry name" value="ALPHA-AMYLASE FAMILY MEMBER"/>
    <property type="match status" value="1"/>
</dbReference>
<dbReference type="SMART" id="SM00642">
    <property type="entry name" value="Aamy"/>
    <property type="match status" value="1"/>
</dbReference>
<dbReference type="InterPro" id="IPR045857">
    <property type="entry name" value="O16G_dom_2"/>
</dbReference>
<keyword evidence="7" id="KW-1185">Reference proteome</keyword>
<evidence type="ECO:0000259" key="5">
    <source>
        <dbReference type="SMART" id="SM00642"/>
    </source>
</evidence>
<dbReference type="OrthoDB" id="9805159at2"/>
<dbReference type="CDD" id="cd11330">
    <property type="entry name" value="AmyAc_OligoGlu"/>
    <property type="match status" value="1"/>
</dbReference>
<dbReference type="SUPFAM" id="SSF51445">
    <property type="entry name" value="(Trans)glycosidases"/>
    <property type="match status" value="1"/>
</dbReference>
<evidence type="ECO:0000256" key="1">
    <source>
        <dbReference type="ARBA" id="ARBA00008061"/>
    </source>
</evidence>
<dbReference type="AlphaFoldDB" id="A0A4Q7E8R6"/>
<dbReference type="InterPro" id="IPR017853">
    <property type="entry name" value="GH"/>
</dbReference>
<reference evidence="6 7" key="1">
    <citation type="submission" date="2018-11" db="EMBL/GenBank/DDBJ databases">
        <title>Whole genome sequencing of an environmental sample.</title>
        <authorList>
            <person name="Sarangi A.N."/>
            <person name="Singh D."/>
            <person name="Tripathy S."/>
        </authorList>
    </citation>
    <scope>NUCLEOTIDE SEQUENCE [LARGE SCALE GENOMIC DNA]</scope>
    <source>
        <strain evidence="6 7">Lakshadweep</strain>
    </source>
</reference>
<gene>
    <name evidence="6" type="ORF">DYY88_12815</name>
</gene>
<feature type="compositionally biased region" description="Low complexity" evidence="4">
    <location>
        <begin position="560"/>
        <end position="580"/>
    </location>
</feature>
<dbReference type="PANTHER" id="PTHR10357:SF179">
    <property type="entry name" value="NEUTRAL AND BASIC AMINO ACID TRANSPORT PROTEIN RBAT"/>
    <property type="match status" value="1"/>
</dbReference>
<dbReference type="Pfam" id="PF00128">
    <property type="entry name" value="Alpha-amylase"/>
    <property type="match status" value="1"/>
</dbReference>
<evidence type="ECO:0000313" key="7">
    <source>
        <dbReference type="Proteomes" id="UP000292459"/>
    </source>
</evidence>
<proteinExistence type="inferred from homology"/>
<feature type="domain" description="Glycosyl hydrolase family 13 catalytic" evidence="5">
    <location>
        <begin position="14"/>
        <end position="415"/>
    </location>
</feature>
<dbReference type="Gene3D" id="3.90.400.10">
    <property type="entry name" value="Oligo-1,6-glucosidase, Domain 2"/>
    <property type="match status" value="1"/>
</dbReference>
<dbReference type="GO" id="GO:0004556">
    <property type="term" value="F:alpha-amylase activity"/>
    <property type="evidence" value="ECO:0007669"/>
    <property type="project" value="TreeGrafter"/>
</dbReference>
<dbReference type="InterPro" id="IPR006047">
    <property type="entry name" value="GH13_cat_dom"/>
</dbReference>
<protein>
    <submittedName>
        <fullName evidence="6">Alpha-glucosidase</fullName>
    </submittedName>
</protein>
<dbReference type="Proteomes" id="UP000292459">
    <property type="component" value="Unassembled WGS sequence"/>
</dbReference>
<dbReference type="EMBL" id="QVFV01000002">
    <property type="protein sequence ID" value="RZM79590.1"/>
    <property type="molecule type" value="Genomic_DNA"/>
</dbReference>
<dbReference type="SUPFAM" id="SSF51011">
    <property type="entry name" value="Glycosyl hydrolase domain"/>
    <property type="match status" value="1"/>
</dbReference>
<dbReference type="RefSeq" id="WP_084607090.1">
    <property type="nucleotide sequence ID" value="NZ_QVFV01000002.1"/>
</dbReference>
<evidence type="ECO:0000313" key="6">
    <source>
        <dbReference type="EMBL" id="RZM79590.1"/>
    </source>
</evidence>
<comment type="similarity">
    <text evidence="1">Belongs to the glycosyl hydrolase 13 family.</text>
</comment>
<evidence type="ECO:0000256" key="2">
    <source>
        <dbReference type="ARBA" id="ARBA00022801"/>
    </source>
</evidence>
<feature type="region of interest" description="Disordered" evidence="4">
    <location>
        <begin position="556"/>
        <end position="614"/>
    </location>
</feature>
<name>A0A4Q7E8R6_9CYAN</name>
<evidence type="ECO:0000256" key="4">
    <source>
        <dbReference type="SAM" id="MobiDB-lite"/>
    </source>
</evidence>
<organism evidence="6 7">
    <name type="scientific">Leptolyngbya iicbica LK</name>
    <dbReference type="NCBI Taxonomy" id="2294035"/>
    <lineage>
        <taxon>Bacteria</taxon>
        <taxon>Bacillati</taxon>
        <taxon>Cyanobacteriota</taxon>
        <taxon>Cyanophyceae</taxon>
        <taxon>Leptolyngbyales</taxon>
        <taxon>Leptolyngbyaceae</taxon>
        <taxon>Leptolyngbya group</taxon>
        <taxon>Leptolyngbya</taxon>
        <taxon>Leptolyngbya iicbica</taxon>
    </lineage>
</organism>